<proteinExistence type="predicted"/>
<name>A0A6B0UYW1_IXORI</name>
<reference evidence="3" key="1">
    <citation type="submission" date="2019-12" db="EMBL/GenBank/DDBJ databases">
        <title>An insight into the sialome of adult female Ixodes ricinus ticks feeding for 6 days.</title>
        <authorList>
            <person name="Perner J."/>
            <person name="Ribeiro J.M.C."/>
        </authorList>
    </citation>
    <scope>NUCLEOTIDE SEQUENCE</scope>
    <source>
        <strain evidence="3">Semi-engorged</strain>
        <tissue evidence="3">Salivary glands</tissue>
    </source>
</reference>
<evidence type="ECO:0000256" key="2">
    <source>
        <dbReference type="SAM" id="SignalP"/>
    </source>
</evidence>
<evidence type="ECO:0000313" key="3">
    <source>
        <dbReference type="EMBL" id="MXU95143.1"/>
    </source>
</evidence>
<feature type="region of interest" description="Disordered" evidence="1">
    <location>
        <begin position="51"/>
        <end position="115"/>
    </location>
</feature>
<keyword evidence="2" id="KW-0732">Signal</keyword>
<dbReference type="EMBL" id="GIFC01013060">
    <property type="protein sequence ID" value="MXU95143.1"/>
    <property type="molecule type" value="Transcribed_RNA"/>
</dbReference>
<dbReference type="AlphaFoldDB" id="A0A6B0UYW1"/>
<evidence type="ECO:0000256" key="1">
    <source>
        <dbReference type="SAM" id="MobiDB-lite"/>
    </source>
</evidence>
<protein>
    <submittedName>
        <fullName evidence="3">Putative secreted protein</fullName>
    </submittedName>
</protein>
<accession>A0A6B0UYW1</accession>
<feature type="signal peptide" evidence="2">
    <location>
        <begin position="1"/>
        <end position="26"/>
    </location>
</feature>
<organism evidence="3">
    <name type="scientific">Ixodes ricinus</name>
    <name type="common">Common tick</name>
    <name type="synonym">Acarus ricinus</name>
    <dbReference type="NCBI Taxonomy" id="34613"/>
    <lineage>
        <taxon>Eukaryota</taxon>
        <taxon>Metazoa</taxon>
        <taxon>Ecdysozoa</taxon>
        <taxon>Arthropoda</taxon>
        <taxon>Chelicerata</taxon>
        <taxon>Arachnida</taxon>
        <taxon>Acari</taxon>
        <taxon>Parasitiformes</taxon>
        <taxon>Ixodida</taxon>
        <taxon>Ixodoidea</taxon>
        <taxon>Ixodidae</taxon>
        <taxon>Ixodinae</taxon>
        <taxon>Ixodes</taxon>
    </lineage>
</organism>
<feature type="chain" id="PRO_5025496805" evidence="2">
    <location>
        <begin position="27"/>
        <end position="179"/>
    </location>
</feature>
<sequence>MPTALSLGRALVPVLVLVHLRRRCQSLHPRWPSLYGWRASWQLTSCYPGMSQEAGGAQGAEHSPRAQVAQPLQDPRGGEGDSQLEQDPQEKEGPRDSGQSQDVDPQGLDWWCPGWPDQEQEQAALGEPAGLQAEQLQGKRGGPGGTNLPGTMMFLLMKVGESYALTLTHARWIHRPAGM</sequence>